<dbReference type="PANTHER" id="PTHR47943">
    <property type="entry name" value="CYTOCHROME P450 93A3-LIKE"/>
    <property type="match status" value="1"/>
</dbReference>
<evidence type="ECO:0000256" key="3">
    <source>
        <dbReference type="ARBA" id="ARBA00010617"/>
    </source>
</evidence>
<evidence type="ECO:0000256" key="4">
    <source>
        <dbReference type="ARBA" id="ARBA00022617"/>
    </source>
</evidence>
<protein>
    <recommendedName>
        <fullName evidence="12">Cytochrome P450</fullName>
    </recommendedName>
</protein>
<evidence type="ECO:0000313" key="10">
    <source>
        <dbReference type="EMBL" id="KAF2282962.1"/>
    </source>
</evidence>
<comment type="similarity">
    <text evidence="3">Belongs to the cytochrome P450 family.</text>
</comment>
<keyword evidence="4" id="KW-0349">Heme</keyword>
<accession>A0A6A6K2K2</accession>
<evidence type="ECO:0000256" key="8">
    <source>
        <dbReference type="ARBA" id="ARBA00023033"/>
    </source>
</evidence>
<comment type="caution">
    <text evidence="10">The sequence shown here is derived from an EMBL/GenBank/DDBJ whole genome shotgun (WGS) entry which is preliminary data.</text>
</comment>
<keyword evidence="7" id="KW-0408">Iron</keyword>
<keyword evidence="11" id="KW-1185">Reference proteome</keyword>
<dbReference type="GO" id="GO:0004497">
    <property type="term" value="F:monooxygenase activity"/>
    <property type="evidence" value="ECO:0007669"/>
    <property type="project" value="UniProtKB-KW"/>
</dbReference>
<dbReference type="GO" id="GO:0016020">
    <property type="term" value="C:membrane"/>
    <property type="evidence" value="ECO:0007669"/>
    <property type="project" value="UniProtKB-SubCell"/>
</dbReference>
<keyword evidence="8" id="KW-0503">Monooxygenase</keyword>
<dbReference type="PANTHER" id="PTHR47943:SF2">
    <property type="entry name" value="CYTOCHROME P450"/>
    <property type="match status" value="1"/>
</dbReference>
<evidence type="ECO:0000313" key="11">
    <source>
        <dbReference type="Proteomes" id="UP000467840"/>
    </source>
</evidence>
<keyword evidence="5" id="KW-0479">Metal-binding</keyword>
<comment type="cofactor">
    <cofactor evidence="1">
        <name>heme</name>
        <dbReference type="ChEBI" id="CHEBI:30413"/>
    </cofactor>
</comment>
<proteinExistence type="inferred from homology"/>
<comment type="subcellular location">
    <subcellularLocation>
        <location evidence="2">Membrane</location>
    </subcellularLocation>
</comment>
<evidence type="ECO:0000256" key="6">
    <source>
        <dbReference type="ARBA" id="ARBA00023002"/>
    </source>
</evidence>
<reference evidence="10 11" key="1">
    <citation type="journal article" date="2020" name="Mol. Plant">
        <title>The Chromosome-Based Rubber Tree Genome Provides New Insights into Spurge Genome Evolution and Rubber Biosynthesis.</title>
        <authorList>
            <person name="Liu J."/>
            <person name="Shi C."/>
            <person name="Shi C.C."/>
            <person name="Li W."/>
            <person name="Zhang Q.J."/>
            <person name="Zhang Y."/>
            <person name="Li K."/>
            <person name="Lu H.F."/>
            <person name="Shi C."/>
            <person name="Zhu S.T."/>
            <person name="Xiao Z.Y."/>
            <person name="Nan H."/>
            <person name="Yue Y."/>
            <person name="Zhu X.G."/>
            <person name="Wu Y."/>
            <person name="Hong X.N."/>
            <person name="Fan G.Y."/>
            <person name="Tong Y."/>
            <person name="Zhang D."/>
            <person name="Mao C.L."/>
            <person name="Liu Y.L."/>
            <person name="Hao S.J."/>
            <person name="Liu W.Q."/>
            <person name="Lv M.Q."/>
            <person name="Zhang H.B."/>
            <person name="Liu Y."/>
            <person name="Hu-Tang G.R."/>
            <person name="Wang J.P."/>
            <person name="Wang J.H."/>
            <person name="Sun Y.H."/>
            <person name="Ni S.B."/>
            <person name="Chen W.B."/>
            <person name="Zhang X.C."/>
            <person name="Jiao Y.N."/>
            <person name="Eichler E.E."/>
            <person name="Li G.H."/>
            <person name="Liu X."/>
            <person name="Gao L.Z."/>
        </authorList>
    </citation>
    <scope>NUCLEOTIDE SEQUENCE [LARGE SCALE GENOMIC DNA]</scope>
    <source>
        <strain evidence="11">cv. GT1</strain>
        <tissue evidence="10">Leaf</tissue>
    </source>
</reference>
<evidence type="ECO:0000256" key="7">
    <source>
        <dbReference type="ARBA" id="ARBA00023004"/>
    </source>
</evidence>
<evidence type="ECO:0008006" key="12">
    <source>
        <dbReference type="Google" id="ProtNLM"/>
    </source>
</evidence>
<gene>
    <name evidence="10" type="ORF">GH714_043279</name>
</gene>
<evidence type="ECO:0000256" key="2">
    <source>
        <dbReference type="ARBA" id="ARBA00004370"/>
    </source>
</evidence>
<dbReference type="AlphaFoldDB" id="A0A6A6K2K2"/>
<evidence type="ECO:0000256" key="5">
    <source>
        <dbReference type="ARBA" id="ARBA00022723"/>
    </source>
</evidence>
<dbReference type="EMBL" id="JAAGAX010000040">
    <property type="protein sequence ID" value="KAF2282962.1"/>
    <property type="molecule type" value="Genomic_DNA"/>
</dbReference>
<name>A0A6A6K2K2_HEVBR</name>
<keyword evidence="9" id="KW-0472">Membrane</keyword>
<keyword evidence="6" id="KW-0560">Oxidoreductase</keyword>
<dbReference type="Proteomes" id="UP000467840">
    <property type="component" value="Unassembled WGS sequence"/>
</dbReference>
<organism evidence="10 11">
    <name type="scientific">Hevea brasiliensis</name>
    <name type="common">Para rubber tree</name>
    <name type="synonym">Siphonia brasiliensis</name>
    <dbReference type="NCBI Taxonomy" id="3981"/>
    <lineage>
        <taxon>Eukaryota</taxon>
        <taxon>Viridiplantae</taxon>
        <taxon>Streptophyta</taxon>
        <taxon>Embryophyta</taxon>
        <taxon>Tracheophyta</taxon>
        <taxon>Spermatophyta</taxon>
        <taxon>Magnoliopsida</taxon>
        <taxon>eudicotyledons</taxon>
        <taxon>Gunneridae</taxon>
        <taxon>Pentapetalae</taxon>
        <taxon>rosids</taxon>
        <taxon>fabids</taxon>
        <taxon>Malpighiales</taxon>
        <taxon>Euphorbiaceae</taxon>
        <taxon>Crotonoideae</taxon>
        <taxon>Micrandreae</taxon>
        <taxon>Hevea</taxon>
    </lineage>
</organism>
<sequence>MLVSRESLDLVGAVNIADYVPSFRALDLQGVSWNSPRIDHVGLLVTQLVHCFDWKLPEDVLPCDVDMTEKYALTLPRATHFSAVPKFRLRVKDA</sequence>
<dbReference type="GO" id="GO:0046872">
    <property type="term" value="F:metal ion binding"/>
    <property type="evidence" value="ECO:0007669"/>
    <property type="project" value="UniProtKB-KW"/>
</dbReference>
<evidence type="ECO:0000256" key="1">
    <source>
        <dbReference type="ARBA" id="ARBA00001971"/>
    </source>
</evidence>
<evidence type="ECO:0000256" key="9">
    <source>
        <dbReference type="ARBA" id="ARBA00023136"/>
    </source>
</evidence>